<evidence type="ECO:0000313" key="1">
    <source>
        <dbReference type="EMBL" id="HGG02108.1"/>
    </source>
</evidence>
<reference evidence="1" key="1">
    <citation type="journal article" date="2020" name="mSystems">
        <title>Genome- and Community-Level Interaction Insights into Carbon Utilization and Element Cycling Functions of Hydrothermarchaeota in Hydrothermal Sediment.</title>
        <authorList>
            <person name="Zhou Z."/>
            <person name="Liu Y."/>
            <person name="Xu W."/>
            <person name="Pan J."/>
            <person name="Luo Z.H."/>
            <person name="Li M."/>
        </authorList>
    </citation>
    <scope>NUCLEOTIDE SEQUENCE [LARGE SCALE GENOMIC DNA]</scope>
    <source>
        <strain evidence="1">SpSt-374</strain>
    </source>
</reference>
<dbReference type="EMBL" id="DSPX01000165">
    <property type="protein sequence ID" value="HGG02108.1"/>
    <property type="molecule type" value="Genomic_DNA"/>
</dbReference>
<sequence length="211" mass="24924">MKKDTCYAMASVVYTVMFVEAYINELFCRARFEVKNKFFGNLDSNIVSRLANFWEIDMKTPTQEKPRNYRILDALKPNILDKYQLALLTVSDKKLFDRGEYLYQRIEILINLRNAIVHYKPEPWGDDIEKSEESSREKVRKNLEGKFKENPFAEGVQNPFFPDKCFGYGCAKWAVNSSVEFIEEFSKKMGLKLYDEWFQEAKRLPEAIKVF</sequence>
<dbReference type="AlphaFoldDB" id="A0A7C3ZXU7"/>
<protein>
    <submittedName>
        <fullName evidence="1">Uncharacterized protein</fullName>
    </submittedName>
</protein>
<comment type="caution">
    <text evidence="1">The sequence shown here is derived from an EMBL/GenBank/DDBJ whole genome shotgun (WGS) entry which is preliminary data.</text>
</comment>
<organism evidence="1">
    <name type="scientific">Planktothricoides sp. SpSt-374</name>
    <dbReference type="NCBI Taxonomy" id="2282167"/>
    <lineage>
        <taxon>Bacteria</taxon>
        <taxon>Bacillati</taxon>
        <taxon>Cyanobacteriota</taxon>
        <taxon>Cyanophyceae</taxon>
        <taxon>Oscillatoriophycideae</taxon>
        <taxon>Oscillatoriales</taxon>
        <taxon>Oscillatoriaceae</taxon>
        <taxon>Planktothricoides</taxon>
    </lineage>
</organism>
<gene>
    <name evidence="1" type="ORF">ENR15_16055</name>
</gene>
<accession>A0A7C3ZXU7</accession>
<proteinExistence type="predicted"/>
<name>A0A7C3ZXU7_9CYAN</name>